<name>A0A918EFP4_9PSEU</name>
<comment type="caution">
    <text evidence="2">The sequence shown here is derived from an EMBL/GenBank/DDBJ whole genome shotgun (WGS) entry which is preliminary data.</text>
</comment>
<reference evidence="2" key="1">
    <citation type="journal article" date="2014" name="Int. J. Syst. Evol. Microbiol.">
        <title>Complete genome sequence of Corynebacterium casei LMG S-19264T (=DSM 44701T), isolated from a smear-ripened cheese.</title>
        <authorList>
            <consortium name="US DOE Joint Genome Institute (JGI-PGF)"/>
            <person name="Walter F."/>
            <person name="Albersmeier A."/>
            <person name="Kalinowski J."/>
            <person name="Ruckert C."/>
        </authorList>
    </citation>
    <scope>NUCLEOTIDE SEQUENCE</scope>
    <source>
        <strain evidence="2">JCM 3313</strain>
    </source>
</reference>
<dbReference type="AlphaFoldDB" id="A0A918EFP4"/>
<accession>A0A918EFP4</accession>
<dbReference type="Proteomes" id="UP000639606">
    <property type="component" value="Unassembled WGS sequence"/>
</dbReference>
<gene>
    <name evidence="2" type="ORF">GCM10010185_44940</name>
</gene>
<dbReference type="SUPFAM" id="SSF47598">
    <property type="entry name" value="Ribbon-helix-helix"/>
    <property type="match status" value="1"/>
</dbReference>
<protein>
    <submittedName>
        <fullName evidence="2">Uncharacterized protein</fullName>
    </submittedName>
</protein>
<evidence type="ECO:0000313" key="3">
    <source>
        <dbReference type="Proteomes" id="UP000639606"/>
    </source>
</evidence>
<keyword evidence="3" id="KW-1185">Reference proteome</keyword>
<evidence type="ECO:0000256" key="1">
    <source>
        <dbReference type="SAM" id="MobiDB-lite"/>
    </source>
</evidence>
<reference evidence="2" key="2">
    <citation type="submission" date="2020-09" db="EMBL/GenBank/DDBJ databases">
        <authorList>
            <person name="Sun Q."/>
            <person name="Ohkuma M."/>
        </authorList>
    </citation>
    <scope>NUCLEOTIDE SEQUENCE</scope>
    <source>
        <strain evidence="2">JCM 3313</strain>
    </source>
</reference>
<dbReference type="InterPro" id="IPR010985">
    <property type="entry name" value="Ribbon_hlx_hlx"/>
</dbReference>
<proteinExistence type="predicted"/>
<feature type="region of interest" description="Disordered" evidence="1">
    <location>
        <begin position="1"/>
        <end position="21"/>
    </location>
</feature>
<dbReference type="EMBL" id="BMRG01000009">
    <property type="protein sequence ID" value="GGP67098.1"/>
    <property type="molecule type" value="Genomic_DNA"/>
</dbReference>
<organism evidence="2 3">
    <name type="scientific">Saccharothrix coeruleofusca</name>
    <dbReference type="NCBI Taxonomy" id="33919"/>
    <lineage>
        <taxon>Bacteria</taxon>
        <taxon>Bacillati</taxon>
        <taxon>Actinomycetota</taxon>
        <taxon>Actinomycetes</taxon>
        <taxon>Pseudonocardiales</taxon>
        <taxon>Pseudonocardiaceae</taxon>
        <taxon>Saccharothrix</taxon>
    </lineage>
</organism>
<sequence length="96" mass="10883">MQTACTAPTLEDMDEGGDTKPVHIREVPSKVVDILQKRADAQGMSLTGYLRQHLIEVASKPTMEEWIESATNRTWGVDRETIVRTIRELRDEVDSE</sequence>
<dbReference type="GO" id="GO:0006355">
    <property type="term" value="P:regulation of DNA-templated transcription"/>
    <property type="evidence" value="ECO:0007669"/>
    <property type="project" value="InterPro"/>
</dbReference>
<evidence type="ECO:0000313" key="2">
    <source>
        <dbReference type="EMBL" id="GGP67098.1"/>
    </source>
</evidence>